<gene>
    <name evidence="2" type="ORF">IW256_003988</name>
</gene>
<dbReference type="Pfam" id="PF13560">
    <property type="entry name" value="HTH_31"/>
    <property type="match status" value="1"/>
</dbReference>
<dbReference type="Pfam" id="PF19054">
    <property type="entry name" value="DUF5753"/>
    <property type="match status" value="1"/>
</dbReference>
<dbReference type="InterPro" id="IPR043917">
    <property type="entry name" value="DUF5753"/>
</dbReference>
<accession>A0A931DGY0</accession>
<dbReference type="InterPro" id="IPR001387">
    <property type="entry name" value="Cro/C1-type_HTH"/>
</dbReference>
<dbReference type="CDD" id="cd00093">
    <property type="entry name" value="HTH_XRE"/>
    <property type="match status" value="1"/>
</dbReference>
<dbReference type="EMBL" id="JADOUA010000001">
    <property type="protein sequence ID" value="MBG6089875.1"/>
    <property type="molecule type" value="Genomic_DNA"/>
</dbReference>
<dbReference type="RefSeq" id="WP_197012418.1">
    <property type="nucleotide sequence ID" value="NZ_BAABES010000010.1"/>
</dbReference>
<evidence type="ECO:0000313" key="2">
    <source>
        <dbReference type="EMBL" id="MBG6089875.1"/>
    </source>
</evidence>
<dbReference type="SMART" id="SM00530">
    <property type="entry name" value="HTH_XRE"/>
    <property type="match status" value="1"/>
</dbReference>
<protein>
    <submittedName>
        <fullName evidence="2">Transcriptional regulator with XRE-family HTH domain</fullName>
    </submittedName>
</protein>
<reference evidence="2" key="1">
    <citation type="submission" date="2020-11" db="EMBL/GenBank/DDBJ databases">
        <title>Sequencing the genomes of 1000 actinobacteria strains.</title>
        <authorList>
            <person name="Klenk H.-P."/>
        </authorList>
    </citation>
    <scope>NUCLEOTIDE SEQUENCE</scope>
    <source>
        <strain evidence="2">DSM 43175</strain>
    </source>
</reference>
<proteinExistence type="predicted"/>
<dbReference type="SUPFAM" id="SSF47413">
    <property type="entry name" value="lambda repressor-like DNA-binding domains"/>
    <property type="match status" value="1"/>
</dbReference>
<evidence type="ECO:0000313" key="3">
    <source>
        <dbReference type="Proteomes" id="UP000614047"/>
    </source>
</evidence>
<keyword evidence="3" id="KW-1185">Reference proteome</keyword>
<name>A0A931DGY0_9ACTN</name>
<dbReference type="AlphaFoldDB" id="A0A931DGY0"/>
<dbReference type="Gene3D" id="1.10.260.40">
    <property type="entry name" value="lambda repressor-like DNA-binding domains"/>
    <property type="match status" value="1"/>
</dbReference>
<feature type="domain" description="HTH cro/C1-type" evidence="1">
    <location>
        <begin position="17"/>
        <end position="75"/>
    </location>
</feature>
<dbReference type="GO" id="GO:0003677">
    <property type="term" value="F:DNA binding"/>
    <property type="evidence" value="ECO:0007669"/>
    <property type="project" value="InterPro"/>
</dbReference>
<sequence length="275" mass="31020">MPRTSPTGRRRHLARELLHLRETTSLTADAVAKQLGWTPSTLTRIERNDWRIPKVHLVEALLDVYGVTGTRRDELIRFALQARDRGWWSRHKHLSSTAATFIGLEQEAVVAREVSPLRIPDLLQTPEYARALHPTAAGDAAAAIITQRKKVLHEPDPLIYWVIVAESALRQQVGGREAHADQLDHLLELAGLNNVRLQIYPLTAPAPLLDAFIHLTFRHVIDPEAVYVAWPGCEAWHEDPAEVTPFTDRFEELLAAALTRTQSRRLLAEIADQAR</sequence>
<dbReference type="Proteomes" id="UP000614047">
    <property type="component" value="Unassembled WGS sequence"/>
</dbReference>
<comment type="caution">
    <text evidence="2">The sequence shown here is derived from an EMBL/GenBank/DDBJ whole genome shotgun (WGS) entry which is preliminary data.</text>
</comment>
<dbReference type="PROSITE" id="PS50943">
    <property type="entry name" value="HTH_CROC1"/>
    <property type="match status" value="1"/>
</dbReference>
<evidence type="ECO:0000259" key="1">
    <source>
        <dbReference type="PROSITE" id="PS50943"/>
    </source>
</evidence>
<dbReference type="InterPro" id="IPR010982">
    <property type="entry name" value="Lambda_DNA-bd_dom_sf"/>
</dbReference>
<organism evidence="2 3">
    <name type="scientific">Actinomadura viridis</name>
    <dbReference type="NCBI Taxonomy" id="58110"/>
    <lineage>
        <taxon>Bacteria</taxon>
        <taxon>Bacillati</taxon>
        <taxon>Actinomycetota</taxon>
        <taxon>Actinomycetes</taxon>
        <taxon>Streptosporangiales</taxon>
        <taxon>Thermomonosporaceae</taxon>
        <taxon>Actinomadura</taxon>
    </lineage>
</organism>